<keyword evidence="2" id="KW-1185">Reference proteome</keyword>
<comment type="caution">
    <text evidence="1">The sequence shown here is derived from an EMBL/GenBank/DDBJ whole genome shotgun (WGS) entry which is preliminary data.</text>
</comment>
<dbReference type="STRING" id="39480.EUAN_23770"/>
<dbReference type="EMBL" id="MKIE01000019">
    <property type="protein sequence ID" value="OHW61253.1"/>
    <property type="molecule type" value="Genomic_DNA"/>
</dbReference>
<name>A0A1S1V3M2_9FIRM</name>
<sequence length="159" mass="17835">MLCGFLRPTACWCLERSHRPLPRPRSLAVAGEAACATRISRVRQCLLAASWGLFQSPFSNKTGLLCHSAEPSDPLRCGNAPPQKLRFVQLAFGHMLSVFGSSGAVLRTAPAIVSTFYTRTGLKLWRSFLHFRELEKARHPPDLNFLYMKFISDIIMTIK</sequence>
<evidence type="ECO:0000313" key="1">
    <source>
        <dbReference type="EMBL" id="OHW61253.1"/>
    </source>
</evidence>
<proteinExistence type="predicted"/>
<reference evidence="1 2" key="1">
    <citation type="submission" date="2016-09" db="EMBL/GenBank/DDBJ databases">
        <title>Genome sequence of Eubacterium angustum.</title>
        <authorList>
            <person name="Poehlein A."/>
            <person name="Daniel R."/>
        </authorList>
    </citation>
    <scope>NUCLEOTIDE SEQUENCE [LARGE SCALE GENOMIC DNA]</scope>
    <source>
        <strain evidence="1 2">DSM 1989</strain>
    </source>
</reference>
<organism evidence="1 2">
    <name type="scientific">Andreesenia angusta</name>
    <dbReference type="NCBI Taxonomy" id="39480"/>
    <lineage>
        <taxon>Bacteria</taxon>
        <taxon>Bacillati</taxon>
        <taxon>Bacillota</taxon>
        <taxon>Tissierellia</taxon>
        <taxon>Tissierellales</taxon>
        <taxon>Gottschalkiaceae</taxon>
        <taxon>Andreesenia</taxon>
    </lineage>
</organism>
<dbReference type="Proteomes" id="UP000180254">
    <property type="component" value="Unassembled WGS sequence"/>
</dbReference>
<gene>
    <name evidence="1" type="ORF">EUAN_23770</name>
</gene>
<accession>A0A1S1V3M2</accession>
<protein>
    <submittedName>
        <fullName evidence="1">Uncharacterized protein</fullName>
    </submittedName>
</protein>
<dbReference type="AlphaFoldDB" id="A0A1S1V3M2"/>
<evidence type="ECO:0000313" key="2">
    <source>
        <dbReference type="Proteomes" id="UP000180254"/>
    </source>
</evidence>